<accession>A0A6P1E162</accession>
<evidence type="ECO:0000256" key="1">
    <source>
        <dbReference type="SAM" id="SignalP"/>
    </source>
</evidence>
<organism evidence="2 3">
    <name type="scientific">Lentilactobacillus hilgardii</name>
    <name type="common">Lactobacillus hilgardii</name>
    <dbReference type="NCBI Taxonomy" id="1588"/>
    <lineage>
        <taxon>Bacteria</taxon>
        <taxon>Bacillati</taxon>
        <taxon>Bacillota</taxon>
        <taxon>Bacilli</taxon>
        <taxon>Lactobacillales</taxon>
        <taxon>Lactobacillaceae</taxon>
        <taxon>Lentilactobacillus</taxon>
    </lineage>
</organism>
<feature type="chain" id="PRO_5026908192" evidence="1">
    <location>
        <begin position="28"/>
        <end position="131"/>
    </location>
</feature>
<dbReference type="GeneID" id="69057081"/>
<evidence type="ECO:0000313" key="2">
    <source>
        <dbReference type="EMBL" id="QHB51036.1"/>
    </source>
</evidence>
<gene>
    <name evidence="2" type="ORF">GQR93_01765</name>
</gene>
<sequence length="131" mass="14691">MKKIFSQLIFVIFALLLFTVFPFSANADTGHVRDSQKPSTISDSITMTISKQSAYSKPKRYHTSAKSHISLYKAHIFSHATKVTFKLIGFSKADTTYKITKVINAQGLNWYYLKGHGWIIGGTHPSHGTTH</sequence>
<evidence type="ECO:0000313" key="3">
    <source>
        <dbReference type="Proteomes" id="UP000465035"/>
    </source>
</evidence>
<name>A0A6P1E162_LENHI</name>
<dbReference type="EMBL" id="CP047121">
    <property type="protein sequence ID" value="QHB51036.1"/>
    <property type="molecule type" value="Genomic_DNA"/>
</dbReference>
<keyword evidence="1" id="KW-0732">Signal</keyword>
<reference evidence="2 3" key="1">
    <citation type="submission" date="2019-12" db="EMBL/GenBank/DDBJ databases">
        <title>Lactobacillus hilgardii FLUB.</title>
        <authorList>
            <person name="Gustaw K."/>
        </authorList>
    </citation>
    <scope>NUCLEOTIDE SEQUENCE [LARGE SCALE GENOMIC DNA]</scope>
    <source>
        <strain evidence="2 3">FLUB</strain>
    </source>
</reference>
<feature type="signal peptide" evidence="1">
    <location>
        <begin position="1"/>
        <end position="27"/>
    </location>
</feature>
<dbReference type="Proteomes" id="UP000465035">
    <property type="component" value="Chromosome"/>
</dbReference>
<protein>
    <submittedName>
        <fullName evidence="2">Uncharacterized protein</fullName>
    </submittedName>
</protein>
<dbReference type="RefSeq" id="WP_003551757.1">
    <property type="nucleotide sequence ID" value="NZ_CABKOL010000106.1"/>
</dbReference>
<proteinExistence type="predicted"/>
<dbReference type="AlphaFoldDB" id="A0A6P1E162"/>